<dbReference type="CDD" id="cd02000">
    <property type="entry name" value="TPP_E1_PDC_ADC_BCADC"/>
    <property type="match status" value="1"/>
</dbReference>
<dbReference type="PANTHER" id="PTHR11516">
    <property type="entry name" value="PYRUVATE DEHYDROGENASE E1 COMPONENT, ALPHA SUBUNIT BACTERIAL AND ORGANELLAR"/>
    <property type="match status" value="1"/>
</dbReference>
<evidence type="ECO:0000256" key="3">
    <source>
        <dbReference type="ARBA" id="ARBA00023052"/>
    </source>
</evidence>
<organism evidence="5 6">
    <name type="scientific">Cryptosporangium phraense</name>
    <dbReference type="NCBI Taxonomy" id="2593070"/>
    <lineage>
        <taxon>Bacteria</taxon>
        <taxon>Bacillati</taxon>
        <taxon>Actinomycetota</taxon>
        <taxon>Actinomycetes</taxon>
        <taxon>Cryptosporangiales</taxon>
        <taxon>Cryptosporangiaceae</taxon>
        <taxon>Cryptosporangium</taxon>
    </lineage>
</organism>
<evidence type="ECO:0000256" key="1">
    <source>
        <dbReference type="ARBA" id="ARBA00001964"/>
    </source>
</evidence>
<gene>
    <name evidence="5" type="ORF">FL583_06565</name>
</gene>
<comment type="caution">
    <text evidence="5">The sequence shown here is derived from an EMBL/GenBank/DDBJ whole genome shotgun (WGS) entry which is preliminary data.</text>
</comment>
<dbReference type="Pfam" id="PF00676">
    <property type="entry name" value="E1_dh"/>
    <property type="match status" value="1"/>
</dbReference>
<dbReference type="SUPFAM" id="SSF52518">
    <property type="entry name" value="Thiamin diphosphate-binding fold (THDP-binding)"/>
    <property type="match status" value="1"/>
</dbReference>
<dbReference type="Proteomes" id="UP000317982">
    <property type="component" value="Unassembled WGS sequence"/>
</dbReference>
<dbReference type="PANTHER" id="PTHR11516:SF60">
    <property type="entry name" value="PYRUVATE DEHYDROGENASE E1 COMPONENT SUBUNIT ALPHA"/>
    <property type="match status" value="1"/>
</dbReference>
<name>A0A545AXW1_9ACTN</name>
<dbReference type="RefSeq" id="WP_142703545.1">
    <property type="nucleotide sequence ID" value="NZ_VIRS01000003.1"/>
</dbReference>
<dbReference type="Gene3D" id="3.40.50.970">
    <property type="match status" value="1"/>
</dbReference>
<dbReference type="InterPro" id="IPR029061">
    <property type="entry name" value="THDP-binding"/>
</dbReference>
<dbReference type="GO" id="GO:0000287">
    <property type="term" value="F:magnesium ion binding"/>
    <property type="evidence" value="ECO:0007669"/>
    <property type="project" value="UniProtKB-ARBA"/>
</dbReference>
<dbReference type="InterPro" id="IPR001017">
    <property type="entry name" value="DH_E1"/>
</dbReference>
<reference evidence="5 6" key="1">
    <citation type="submission" date="2019-07" db="EMBL/GenBank/DDBJ databases">
        <title>Cryptosporangium phraense sp. nov., isolated from plant litter.</title>
        <authorList>
            <person name="Suriyachadkun C."/>
        </authorList>
    </citation>
    <scope>NUCLEOTIDE SEQUENCE [LARGE SCALE GENOMIC DNA]</scope>
    <source>
        <strain evidence="5 6">A-T 5661</strain>
    </source>
</reference>
<dbReference type="EMBL" id="VIRS01000003">
    <property type="protein sequence ID" value="TQS46138.1"/>
    <property type="molecule type" value="Genomic_DNA"/>
</dbReference>
<keyword evidence="3" id="KW-0786">Thiamine pyrophosphate</keyword>
<evidence type="ECO:0000259" key="4">
    <source>
        <dbReference type="Pfam" id="PF00676"/>
    </source>
</evidence>
<accession>A0A545AXW1</accession>
<proteinExistence type="predicted"/>
<sequence>MSDSLALYEMMVRCNVWEQKLLWMIDEGLVSGFFHAGRGQEAIPVGACSVLREDDYLLYAHRGIGYLIAKGLGMEKLFGDFLANSAGTTGGLGAGIVHIAWPELGILGQSGTLGGSFPIATGAGLSAQYRGTDQVVLTFFGDGTSARGTLHESLNASKLWNLPVIWLCENNGVGATVANERMLANQDVADLALGYKIPAVTVDGQDVEAVQSAVQTAVDRARNGGGPTFIEAKTHRFRGHYEGDPQLWRDRDELRRLRKEKDPIVLFADRLVADGRASADQLASITTSVRAEVDAAAELALAAPPPADDRIYQGVYA</sequence>
<evidence type="ECO:0000313" key="5">
    <source>
        <dbReference type="EMBL" id="TQS46138.1"/>
    </source>
</evidence>
<dbReference type="InParanoid" id="A0A545AXW1"/>
<comment type="cofactor">
    <cofactor evidence="1">
        <name>thiamine diphosphate</name>
        <dbReference type="ChEBI" id="CHEBI:58937"/>
    </cofactor>
</comment>
<dbReference type="GO" id="GO:0004739">
    <property type="term" value="F:pyruvate dehydrogenase (acetyl-transferring) activity"/>
    <property type="evidence" value="ECO:0007669"/>
    <property type="project" value="TreeGrafter"/>
</dbReference>
<keyword evidence="2" id="KW-0560">Oxidoreductase</keyword>
<dbReference type="GO" id="GO:0006086">
    <property type="term" value="P:pyruvate decarboxylation to acetyl-CoA"/>
    <property type="evidence" value="ECO:0007669"/>
    <property type="project" value="TreeGrafter"/>
</dbReference>
<dbReference type="OrthoDB" id="9766715at2"/>
<dbReference type="InterPro" id="IPR050642">
    <property type="entry name" value="PDH_E1_Alpha_Subunit"/>
</dbReference>
<evidence type="ECO:0000313" key="6">
    <source>
        <dbReference type="Proteomes" id="UP000317982"/>
    </source>
</evidence>
<feature type="domain" description="Dehydrogenase E1 component" evidence="4">
    <location>
        <begin position="11"/>
        <end position="306"/>
    </location>
</feature>
<keyword evidence="6" id="KW-1185">Reference proteome</keyword>
<dbReference type="AlphaFoldDB" id="A0A545AXW1"/>
<evidence type="ECO:0000256" key="2">
    <source>
        <dbReference type="ARBA" id="ARBA00023002"/>
    </source>
</evidence>
<protein>
    <submittedName>
        <fullName evidence="5">Thiamine pyrophosphate-dependent dehydrogenase E1 component subunit alpha</fullName>
    </submittedName>
</protein>